<evidence type="ECO:0000313" key="4">
    <source>
        <dbReference type="Proteomes" id="UP000617145"/>
    </source>
</evidence>
<name>A0A8J2ZM42_9RHOB</name>
<keyword evidence="4" id="KW-1185">Reference proteome</keyword>
<feature type="domain" description="PepSY" evidence="2">
    <location>
        <begin position="17"/>
        <end position="95"/>
    </location>
</feature>
<reference evidence="3" key="1">
    <citation type="journal article" date="2014" name="Int. J. Syst. Evol. Microbiol.">
        <title>Complete genome sequence of Corynebacterium casei LMG S-19264T (=DSM 44701T), isolated from a smear-ripened cheese.</title>
        <authorList>
            <consortium name="US DOE Joint Genome Institute (JGI-PGF)"/>
            <person name="Walter F."/>
            <person name="Albersmeier A."/>
            <person name="Kalinowski J."/>
            <person name="Ruckert C."/>
        </authorList>
    </citation>
    <scope>NUCLEOTIDE SEQUENCE</scope>
    <source>
        <strain evidence="3">CGMCC 1.15762</strain>
    </source>
</reference>
<dbReference type="InterPro" id="IPR025711">
    <property type="entry name" value="PepSY"/>
</dbReference>
<feature type="signal peptide" evidence="1">
    <location>
        <begin position="1"/>
        <end position="32"/>
    </location>
</feature>
<dbReference type="Proteomes" id="UP000617145">
    <property type="component" value="Unassembled WGS sequence"/>
</dbReference>
<evidence type="ECO:0000259" key="2">
    <source>
        <dbReference type="Pfam" id="PF13670"/>
    </source>
</evidence>
<accession>A0A8J2ZM42</accession>
<evidence type="ECO:0000256" key="1">
    <source>
        <dbReference type="SAM" id="SignalP"/>
    </source>
</evidence>
<reference evidence="3" key="2">
    <citation type="submission" date="2020-09" db="EMBL/GenBank/DDBJ databases">
        <authorList>
            <person name="Sun Q."/>
            <person name="Zhou Y."/>
        </authorList>
    </citation>
    <scope>NUCLEOTIDE SEQUENCE</scope>
    <source>
        <strain evidence="3">CGMCC 1.15762</strain>
    </source>
</reference>
<sequence length="98" mass="10775">MQERPTWPQGGKTMKTLALAAIAAVLAGPVLADDHEVSEEAKATIAEMMTEMKCEVDPDDIEMTDEGGYDLDDVICQGQGQFDIELDAEFQEVNRRAE</sequence>
<dbReference type="EMBL" id="BMJV01000006">
    <property type="protein sequence ID" value="GGG79740.1"/>
    <property type="molecule type" value="Genomic_DNA"/>
</dbReference>
<evidence type="ECO:0000313" key="3">
    <source>
        <dbReference type="EMBL" id="GGG79740.1"/>
    </source>
</evidence>
<gene>
    <name evidence="3" type="ORF">GCM10011415_31280</name>
</gene>
<dbReference type="AlphaFoldDB" id="A0A8J2ZM42"/>
<organism evidence="3 4">
    <name type="scientific">Salipiger pallidus</name>
    <dbReference type="NCBI Taxonomy" id="1775170"/>
    <lineage>
        <taxon>Bacteria</taxon>
        <taxon>Pseudomonadati</taxon>
        <taxon>Pseudomonadota</taxon>
        <taxon>Alphaproteobacteria</taxon>
        <taxon>Rhodobacterales</taxon>
        <taxon>Roseobacteraceae</taxon>
        <taxon>Salipiger</taxon>
    </lineage>
</organism>
<protein>
    <recommendedName>
        <fullName evidence="2">PepSY domain-containing protein</fullName>
    </recommendedName>
</protein>
<comment type="caution">
    <text evidence="3">The sequence shown here is derived from an EMBL/GenBank/DDBJ whole genome shotgun (WGS) entry which is preliminary data.</text>
</comment>
<feature type="chain" id="PRO_5035224632" description="PepSY domain-containing protein" evidence="1">
    <location>
        <begin position="33"/>
        <end position="98"/>
    </location>
</feature>
<dbReference type="Pfam" id="PF13670">
    <property type="entry name" value="PepSY_2"/>
    <property type="match status" value="1"/>
</dbReference>
<keyword evidence="1" id="KW-0732">Signal</keyword>
<proteinExistence type="predicted"/>